<feature type="compositionally biased region" description="Low complexity" evidence="2">
    <location>
        <begin position="680"/>
        <end position="691"/>
    </location>
</feature>
<feature type="region of interest" description="Disordered" evidence="2">
    <location>
        <begin position="667"/>
        <end position="708"/>
    </location>
</feature>
<sequence length="850" mass="92383">MGSAERPGETRRGWRVLFLSLEFADPIFSGNGVYARSIVRNLRSHVRPRAAEENANADNPESGSPANVMVICGCPAGQVVKDRTDNNGLLSHLAEGSGTPRRRTSIDVDTLRQRRSSASSNASSSVPLVSGPGTAPQGNLEVLQVTLSHWYKLDRTSAWEDFGRGVSQFAAKVQAFKPDVILGVDWTSTLALQTLRSLDVVREVPSIYLNFRVFSSSTGISEEDAAFYREREALAIRTSHLSVALCEHDAALLRGLVTTNEQGRRCIVHVLNPPLRADMRTLALRQARVSRDAARQLILYRRSISDTRGFDDDENDSQDDKDYAGARSRSMDGAPSDEAPRTRKHASATLLHRQNSMSSSASSASASPRGSYSSFVSASSDKPMTSHGKRRSLGSNNGNGTTSTIPRIGSFSSREDFGCATSAHVQHGFGGPRPLVLTYLKSRKANRGRYGFRRNLVTCCCRICPEKNVQLFVEVMVRLKDFLKQHHLVPCLVGPPTDEAFANKLYLQLDRAFPGTTSKVIPKFVSSRELGEIFGRTVLNVHPALYEAYGMTIVEAGAFGAPTLMHGDGEIGAQDLLSAPRRAILADMTNLKQAASIVKSLLCPERSDILASIGTEACHASIGWDDEAFATGLSALLESAVLNRFNVFHMSSRPSFESLEDLGRHASPLGSPLPSPPSRALPSLSSRGLASTSAEMVNGNGNSDEQNGLEPDEAEMCANMLEWAVASALSTGRVVDAHVPDVRRVIQQMGDRDDADLASAIELEYTRLLEQETETLRLTAASQPSFSQAKATLRTKLDAAKSPHAGSWAGFLINLPVVAKVRYQLVPSRLPEEAFWAILFTIVKDGLLHN</sequence>
<dbReference type="Pfam" id="PF00534">
    <property type="entry name" value="Glycos_transf_1"/>
    <property type="match status" value="1"/>
</dbReference>
<reference evidence="4 5" key="1">
    <citation type="submission" date="2017-12" db="EMBL/GenBank/DDBJ databases">
        <title>Sequencing, de novo assembly and annotation of complete genome of a new Thraustochytrid species, strain FCC1311.</title>
        <authorList>
            <person name="Sedici K."/>
            <person name="Godart F."/>
            <person name="Aiese Cigliano R."/>
            <person name="Sanseverino W."/>
            <person name="Barakat M."/>
            <person name="Ortet P."/>
            <person name="Marechal E."/>
            <person name="Cagnac O."/>
            <person name="Amato A."/>
        </authorList>
    </citation>
    <scope>NUCLEOTIDE SEQUENCE [LARGE SCALE GENOMIC DNA]</scope>
</reference>
<feature type="region of interest" description="Disordered" evidence="2">
    <location>
        <begin position="308"/>
        <end position="407"/>
    </location>
</feature>
<dbReference type="Proteomes" id="UP000241890">
    <property type="component" value="Unassembled WGS sequence"/>
</dbReference>
<organism evidence="4 5">
    <name type="scientific">Hondaea fermentalgiana</name>
    <dbReference type="NCBI Taxonomy" id="2315210"/>
    <lineage>
        <taxon>Eukaryota</taxon>
        <taxon>Sar</taxon>
        <taxon>Stramenopiles</taxon>
        <taxon>Bigyra</taxon>
        <taxon>Labyrinthulomycetes</taxon>
        <taxon>Thraustochytrida</taxon>
        <taxon>Thraustochytriidae</taxon>
        <taxon>Hondaea</taxon>
    </lineage>
</organism>
<evidence type="ECO:0000256" key="1">
    <source>
        <dbReference type="ARBA" id="ARBA00022676"/>
    </source>
</evidence>
<dbReference type="AlphaFoldDB" id="A0A2R5G070"/>
<dbReference type="EMBL" id="BEYU01000005">
    <property type="protein sequence ID" value="GBG24426.1"/>
    <property type="molecule type" value="Genomic_DNA"/>
</dbReference>
<dbReference type="SUPFAM" id="SSF53756">
    <property type="entry name" value="UDP-Glycosyltransferase/glycogen phosphorylase"/>
    <property type="match status" value="1"/>
</dbReference>
<gene>
    <name evidence="4" type="ORF">FCC1311_006442</name>
</gene>
<proteinExistence type="predicted"/>
<dbReference type="PROSITE" id="PS50858">
    <property type="entry name" value="BSD"/>
    <property type="match status" value="1"/>
</dbReference>
<dbReference type="Gene3D" id="3.40.50.2000">
    <property type="entry name" value="Glycogen Phosphorylase B"/>
    <property type="match status" value="1"/>
</dbReference>
<evidence type="ECO:0000313" key="4">
    <source>
        <dbReference type="EMBL" id="GBG24426.1"/>
    </source>
</evidence>
<keyword evidence="1" id="KW-0808">Transferase</keyword>
<evidence type="ECO:0000313" key="5">
    <source>
        <dbReference type="Proteomes" id="UP000241890"/>
    </source>
</evidence>
<feature type="region of interest" description="Disordered" evidence="2">
    <location>
        <begin position="90"/>
        <end position="133"/>
    </location>
</feature>
<evidence type="ECO:0000256" key="2">
    <source>
        <dbReference type="SAM" id="MobiDB-lite"/>
    </source>
</evidence>
<comment type="caution">
    <text evidence="4">The sequence shown here is derived from an EMBL/GenBank/DDBJ whole genome shotgun (WGS) entry which is preliminary data.</text>
</comment>
<keyword evidence="5" id="KW-1185">Reference proteome</keyword>
<feature type="compositionally biased region" description="Low complexity" evidence="2">
    <location>
        <begin position="116"/>
        <end position="125"/>
    </location>
</feature>
<dbReference type="InterPro" id="IPR035925">
    <property type="entry name" value="BSD_dom_sf"/>
</dbReference>
<feature type="compositionally biased region" description="Low complexity" evidence="2">
    <location>
        <begin position="356"/>
        <end position="374"/>
    </location>
</feature>
<dbReference type="OrthoDB" id="1910256at2759"/>
<dbReference type="InterPro" id="IPR001296">
    <property type="entry name" value="Glyco_trans_1"/>
</dbReference>
<name>A0A2R5G070_9STRA</name>
<evidence type="ECO:0000259" key="3">
    <source>
        <dbReference type="PROSITE" id="PS50858"/>
    </source>
</evidence>
<protein>
    <recommendedName>
        <fullName evidence="3">BSD domain-containing protein</fullName>
    </recommendedName>
</protein>
<feature type="compositionally biased region" description="Polar residues" evidence="2">
    <location>
        <begin position="692"/>
        <end position="706"/>
    </location>
</feature>
<dbReference type="InParanoid" id="A0A2R5G070"/>
<accession>A0A2R5G070</accession>
<dbReference type="SUPFAM" id="SSF140383">
    <property type="entry name" value="BSD domain-like"/>
    <property type="match status" value="1"/>
</dbReference>
<dbReference type="GO" id="GO:0016757">
    <property type="term" value="F:glycosyltransferase activity"/>
    <property type="evidence" value="ECO:0007669"/>
    <property type="project" value="UniProtKB-KW"/>
</dbReference>
<keyword evidence="1" id="KW-0328">Glycosyltransferase</keyword>
<feature type="domain" description="BSD" evidence="3">
    <location>
        <begin position="816"/>
        <end position="847"/>
    </location>
</feature>
<feature type="compositionally biased region" description="Polar residues" evidence="2">
    <location>
        <begin position="393"/>
        <end position="405"/>
    </location>
</feature>
<dbReference type="InterPro" id="IPR005607">
    <property type="entry name" value="BSD_dom"/>
</dbReference>